<dbReference type="GO" id="GO:0005326">
    <property type="term" value="F:neurotransmitter transmembrane transporter activity"/>
    <property type="evidence" value="ECO:0007669"/>
    <property type="project" value="UniProtKB-ARBA"/>
</dbReference>
<evidence type="ECO:0000256" key="22">
    <source>
        <dbReference type="ARBA" id="ARBA00036754"/>
    </source>
</evidence>
<keyword evidence="8 28" id="KW-0812">Transmembrane</keyword>
<dbReference type="InterPro" id="IPR020846">
    <property type="entry name" value="MFS_dom"/>
</dbReference>
<feature type="transmembrane region" description="Helical" evidence="28">
    <location>
        <begin position="149"/>
        <end position="166"/>
    </location>
</feature>
<evidence type="ECO:0000256" key="9">
    <source>
        <dbReference type="ARBA" id="ARBA00022989"/>
    </source>
</evidence>
<dbReference type="GO" id="GO:0015874">
    <property type="term" value="P:norepinephrine transport"/>
    <property type="evidence" value="ECO:0007669"/>
    <property type="project" value="UniProtKB-ARBA"/>
</dbReference>
<sequence length="545" mass="61110">MPSFDELLCRVGDFGPYQRRISILGCLPLALFPFVLVGVVFLGNSPQHWCRIEHAERIQGACSWTERELRQLTAPHGSSGSCQKFDVDWNTSMINCSSSNISQPSSLFAVTPERESCDHGWVFDSNHTSVVTEFSLVCDKSWLADLNQVFLAAGFFIGALITGYIADRFGRKPCFLGSMLGLGLAGVGVAFSSFYPLLLAFRFLQGFFAKGAWTAIYVLVIEFFGSSNRKFVSVMSRTIYSVGMVIMPCFAYYIHSWRTLQLVMTIPTFVFLAYYWLVPESPRWLISQRRTQEAMVIVESIAKCNNTSLPENLRMVDPLTEKQEDLNRPSFMDLFRTPNIRRITLILIYAWFTSTVVFQGLVLRLGISGNNVFLDFFISAVVELPTGLIFYLTVDRIGRRPLMAASNFIGGVACLTVPFISADFLWLKKTVAILGRLAVAIGFETVNFANSELYPTPLRNLGVSVCSSASDIGSVVAPFLLYRLANIWQELPLFLYGTMSVLYSALVMLLPEMRGVNLLETIDDLEKMKRTNCFCKDEKKADGII</sequence>
<dbReference type="GO" id="GO:0008504">
    <property type="term" value="F:monoamine transmembrane transporter activity"/>
    <property type="evidence" value="ECO:0007669"/>
    <property type="project" value="UniProtKB-ARBA"/>
</dbReference>
<comment type="catalytic activity">
    <reaction evidence="16">
        <text>(R)-adrenaline(out) = (R)-adrenaline(in)</text>
        <dbReference type="Rhea" id="RHEA:73875"/>
        <dbReference type="ChEBI" id="CHEBI:71406"/>
    </reaction>
</comment>
<evidence type="ECO:0000256" key="4">
    <source>
        <dbReference type="ARBA" id="ARBA00004649"/>
    </source>
</evidence>
<evidence type="ECO:0000313" key="31">
    <source>
        <dbReference type="RefSeq" id="XP_012677856.2"/>
    </source>
</evidence>
<dbReference type="InterPro" id="IPR036259">
    <property type="entry name" value="MFS_trans_sf"/>
</dbReference>
<comment type="catalytic activity">
    <reaction evidence="24">
        <text>tyramine(in) = tyramine(out)</text>
        <dbReference type="Rhea" id="RHEA:74783"/>
        <dbReference type="ChEBI" id="CHEBI:327995"/>
    </reaction>
</comment>
<evidence type="ECO:0000256" key="23">
    <source>
        <dbReference type="ARBA" id="ARBA00036845"/>
    </source>
</evidence>
<evidence type="ECO:0000256" key="10">
    <source>
        <dbReference type="ARBA" id="ARBA00023065"/>
    </source>
</evidence>
<dbReference type="CTD" id="6581"/>
<dbReference type="KEGG" id="char:105895725"/>
<evidence type="ECO:0000256" key="11">
    <source>
        <dbReference type="ARBA" id="ARBA00023128"/>
    </source>
</evidence>
<evidence type="ECO:0000256" key="2">
    <source>
        <dbReference type="ARBA" id="ARBA00004424"/>
    </source>
</evidence>
<evidence type="ECO:0000256" key="21">
    <source>
        <dbReference type="ARBA" id="ARBA00036661"/>
    </source>
</evidence>
<evidence type="ECO:0000256" key="19">
    <source>
        <dbReference type="ARBA" id="ARBA00036483"/>
    </source>
</evidence>
<dbReference type="Proteomes" id="UP000515152">
    <property type="component" value="Chromosome 14"/>
</dbReference>
<name>A0A6P3VQU2_CLUHA</name>
<protein>
    <recommendedName>
        <fullName evidence="26">Solute carrier family 22 member 3</fullName>
    </recommendedName>
    <alternativeName>
        <fullName evidence="27">Organic cation transporter 3</fullName>
    </alternativeName>
</protein>
<evidence type="ECO:0000256" key="16">
    <source>
        <dbReference type="ARBA" id="ARBA00035897"/>
    </source>
</evidence>
<gene>
    <name evidence="31" type="primary">oct2</name>
</gene>
<dbReference type="Pfam" id="PF00083">
    <property type="entry name" value="Sugar_tr"/>
    <property type="match status" value="1"/>
</dbReference>
<dbReference type="GO" id="GO:0016323">
    <property type="term" value="C:basolateral plasma membrane"/>
    <property type="evidence" value="ECO:0007669"/>
    <property type="project" value="UniProtKB-SubCell"/>
</dbReference>
<evidence type="ECO:0000256" key="28">
    <source>
        <dbReference type="SAM" id="Phobius"/>
    </source>
</evidence>
<evidence type="ECO:0000256" key="5">
    <source>
        <dbReference type="ARBA" id="ARBA00009203"/>
    </source>
</evidence>
<feature type="transmembrane region" description="Helical" evidence="28">
    <location>
        <begin position="173"/>
        <end position="195"/>
    </location>
</feature>
<dbReference type="AlphaFoldDB" id="A0A6P3VQU2"/>
<evidence type="ECO:0000256" key="17">
    <source>
        <dbReference type="ARBA" id="ARBA00035901"/>
    </source>
</evidence>
<proteinExistence type="inferred from homology"/>
<dbReference type="PROSITE" id="PS00216">
    <property type="entry name" value="SUGAR_TRANSPORT_1"/>
    <property type="match status" value="1"/>
</dbReference>
<feature type="domain" description="Major facilitator superfamily (MFS) profile" evidence="29">
    <location>
        <begin position="92"/>
        <end position="515"/>
    </location>
</feature>
<dbReference type="GO" id="GO:0005640">
    <property type="term" value="C:nuclear outer membrane"/>
    <property type="evidence" value="ECO:0007669"/>
    <property type="project" value="UniProtKB-SubCell"/>
</dbReference>
<dbReference type="GO" id="GO:0016324">
    <property type="term" value="C:apical plasma membrane"/>
    <property type="evidence" value="ECO:0007669"/>
    <property type="project" value="UniProtKB-SubCell"/>
</dbReference>
<keyword evidence="14" id="KW-0539">Nucleus</keyword>
<keyword evidence="11" id="KW-0496">Mitochondrion</keyword>
<dbReference type="RefSeq" id="XP_012677856.2">
    <property type="nucleotide sequence ID" value="XM_012822402.3"/>
</dbReference>
<dbReference type="GO" id="GO:0006837">
    <property type="term" value="P:serotonin transport"/>
    <property type="evidence" value="ECO:0007669"/>
    <property type="project" value="UniProtKB-ARBA"/>
</dbReference>
<dbReference type="PROSITE" id="PS50850">
    <property type="entry name" value="MFS"/>
    <property type="match status" value="1"/>
</dbReference>
<comment type="catalytic activity">
    <reaction evidence="22">
        <text>guanidine(out) = guanidine(in)</text>
        <dbReference type="Rhea" id="RHEA:73883"/>
        <dbReference type="ChEBI" id="CHEBI:30087"/>
    </reaction>
</comment>
<evidence type="ECO:0000256" key="6">
    <source>
        <dbReference type="ARBA" id="ARBA00022448"/>
    </source>
</evidence>
<comment type="catalytic activity">
    <reaction evidence="15">
        <text>agmatine(out) = agmatine(in)</text>
        <dbReference type="Rhea" id="RHEA:72131"/>
        <dbReference type="ChEBI" id="CHEBI:58145"/>
    </reaction>
</comment>
<comment type="catalytic activity">
    <reaction evidence="21">
        <text>(R)-salsolinol(in) = (R)-salsolinol(out)</text>
        <dbReference type="Rhea" id="RHEA:74791"/>
        <dbReference type="ChEBI" id="CHEBI:194082"/>
    </reaction>
</comment>
<dbReference type="GO" id="GO:0006811">
    <property type="term" value="P:monoatomic ion transport"/>
    <property type="evidence" value="ECO:0007669"/>
    <property type="project" value="UniProtKB-KW"/>
</dbReference>
<evidence type="ECO:0000256" key="13">
    <source>
        <dbReference type="ARBA" id="ARBA00023180"/>
    </source>
</evidence>
<comment type="similarity">
    <text evidence="5">Belongs to the major facilitator (TC 2.A.1) superfamily. Organic cation transporter (TC 2.A.1.19) family.</text>
</comment>
<evidence type="ECO:0000256" key="14">
    <source>
        <dbReference type="ARBA" id="ARBA00023242"/>
    </source>
</evidence>
<comment type="catalytic activity">
    <reaction evidence="23">
        <text>(R)-noradrenaline(out) = (R)-noradrenaline(in)</text>
        <dbReference type="Rhea" id="RHEA:73871"/>
        <dbReference type="ChEBI" id="CHEBI:72587"/>
    </reaction>
</comment>
<evidence type="ECO:0000313" key="30">
    <source>
        <dbReference type="Proteomes" id="UP000515152"/>
    </source>
</evidence>
<evidence type="ECO:0000256" key="7">
    <source>
        <dbReference type="ARBA" id="ARBA00022475"/>
    </source>
</evidence>
<dbReference type="GO" id="GO:0015651">
    <property type="term" value="F:quaternary ammonium group transmembrane transporter activity"/>
    <property type="evidence" value="ECO:0007669"/>
    <property type="project" value="UniProtKB-ARBA"/>
</dbReference>
<dbReference type="OrthoDB" id="5141738at2759"/>
<dbReference type="PANTHER" id="PTHR24064">
    <property type="entry name" value="SOLUTE CARRIER FAMILY 22 MEMBER"/>
    <property type="match status" value="1"/>
</dbReference>
<dbReference type="GO" id="GO:0031966">
    <property type="term" value="C:mitochondrial membrane"/>
    <property type="evidence" value="ECO:0007669"/>
    <property type="project" value="UniProtKB-SubCell"/>
</dbReference>
<keyword evidence="9 28" id="KW-1133">Transmembrane helix</keyword>
<evidence type="ECO:0000256" key="15">
    <source>
        <dbReference type="ARBA" id="ARBA00035884"/>
    </source>
</evidence>
<keyword evidence="7" id="KW-1003">Cell membrane</keyword>
<feature type="transmembrane region" description="Helical" evidence="28">
    <location>
        <begin position="404"/>
        <end position="427"/>
    </location>
</feature>
<dbReference type="SUPFAM" id="SSF103473">
    <property type="entry name" value="MFS general substrate transporter"/>
    <property type="match status" value="1"/>
</dbReference>
<evidence type="ECO:0000256" key="3">
    <source>
        <dbReference type="ARBA" id="ARBA00004554"/>
    </source>
</evidence>
<comment type="catalytic activity">
    <reaction evidence="25">
        <text>histamine(out) = histamine(in)</text>
        <dbReference type="Rhea" id="RHEA:73879"/>
        <dbReference type="ChEBI" id="CHEBI:58432"/>
    </reaction>
</comment>
<dbReference type="GO" id="GO:0051608">
    <property type="term" value="P:histamine transport"/>
    <property type="evidence" value="ECO:0007669"/>
    <property type="project" value="UniProtKB-ARBA"/>
</dbReference>
<feature type="transmembrane region" description="Helical" evidence="28">
    <location>
        <begin position="260"/>
        <end position="278"/>
    </location>
</feature>
<evidence type="ECO:0000256" key="1">
    <source>
        <dbReference type="ARBA" id="ARBA00004325"/>
    </source>
</evidence>
<dbReference type="GO" id="GO:0015872">
    <property type="term" value="P:dopamine transport"/>
    <property type="evidence" value="ECO:0007669"/>
    <property type="project" value="UniProtKB-ARBA"/>
</dbReference>
<dbReference type="InterPro" id="IPR005828">
    <property type="entry name" value="MFS_sugar_transport-like"/>
</dbReference>
<evidence type="ECO:0000256" key="18">
    <source>
        <dbReference type="ARBA" id="ARBA00036470"/>
    </source>
</evidence>
<keyword evidence="13" id="KW-0325">Glycoprotein</keyword>
<reference evidence="31" key="1">
    <citation type="submission" date="2025-08" db="UniProtKB">
        <authorList>
            <consortium name="RefSeq"/>
        </authorList>
    </citation>
    <scope>IDENTIFICATION</scope>
</reference>
<evidence type="ECO:0000256" key="20">
    <source>
        <dbReference type="ARBA" id="ARBA00036490"/>
    </source>
</evidence>
<evidence type="ECO:0000256" key="27">
    <source>
        <dbReference type="ARBA" id="ARBA00079877"/>
    </source>
</evidence>
<comment type="catalytic activity">
    <reaction evidence="19">
        <text>dopamine(out) = dopamine(in)</text>
        <dbReference type="Rhea" id="RHEA:73863"/>
        <dbReference type="ChEBI" id="CHEBI:59905"/>
    </reaction>
</comment>
<dbReference type="InterPro" id="IPR005829">
    <property type="entry name" value="Sugar_transporter_CS"/>
</dbReference>
<comment type="subcellular location">
    <subcellularLocation>
        <location evidence="2">Apical cell membrane</location>
        <topology evidence="2">Multi-pass membrane protein</topology>
    </subcellularLocation>
    <subcellularLocation>
        <location evidence="3">Basolateral cell membrane</location>
        <topology evidence="3">Multi-pass membrane protein</topology>
    </subcellularLocation>
    <subcellularLocation>
        <location evidence="1">Mitochondrion membrane</location>
    </subcellularLocation>
    <subcellularLocation>
        <location evidence="4">Nucleus outer membrane</location>
    </subcellularLocation>
</comment>
<feature type="transmembrane region" description="Helical" evidence="28">
    <location>
        <begin position="493"/>
        <end position="510"/>
    </location>
</feature>
<feature type="transmembrane region" description="Helical" evidence="28">
    <location>
        <begin position="207"/>
        <end position="225"/>
    </location>
</feature>
<comment type="catalytic activity">
    <reaction evidence="17">
        <text>L-histidyl-L-proline diketopiperazine(in) = L-histidyl-L-proline diketopiperazine(out)</text>
        <dbReference type="Rhea" id="RHEA:74787"/>
        <dbReference type="ChEBI" id="CHEBI:90039"/>
    </reaction>
</comment>
<feature type="transmembrane region" description="Helical" evidence="28">
    <location>
        <begin position="237"/>
        <end position="254"/>
    </location>
</feature>
<evidence type="ECO:0000259" key="29">
    <source>
        <dbReference type="PROSITE" id="PS50850"/>
    </source>
</evidence>
<evidence type="ECO:0000256" key="8">
    <source>
        <dbReference type="ARBA" id="ARBA00022692"/>
    </source>
</evidence>
<keyword evidence="12 28" id="KW-0472">Membrane</keyword>
<dbReference type="Gene3D" id="1.20.1250.20">
    <property type="entry name" value="MFS general substrate transporter like domains"/>
    <property type="match status" value="1"/>
</dbReference>
<keyword evidence="10" id="KW-0406">Ion transport</keyword>
<dbReference type="FunFam" id="1.20.1250.20:FF:000165">
    <property type="entry name" value="Solute carrier family 22 member 3"/>
    <property type="match status" value="1"/>
</dbReference>
<comment type="catalytic activity">
    <reaction evidence="20">
        <text>spermidine(in) = spermidine(out)</text>
        <dbReference type="Rhea" id="RHEA:35039"/>
        <dbReference type="ChEBI" id="CHEBI:57834"/>
    </reaction>
</comment>
<feature type="transmembrane region" description="Helical" evidence="28">
    <location>
        <begin position="21"/>
        <end position="42"/>
    </location>
</feature>
<keyword evidence="30" id="KW-1185">Reference proteome</keyword>
<keyword evidence="6" id="KW-0813">Transport</keyword>
<evidence type="ECO:0000256" key="26">
    <source>
        <dbReference type="ARBA" id="ARBA00072456"/>
    </source>
</evidence>
<organism evidence="30 31">
    <name type="scientific">Clupea harengus</name>
    <name type="common">Atlantic herring</name>
    <dbReference type="NCBI Taxonomy" id="7950"/>
    <lineage>
        <taxon>Eukaryota</taxon>
        <taxon>Metazoa</taxon>
        <taxon>Chordata</taxon>
        <taxon>Craniata</taxon>
        <taxon>Vertebrata</taxon>
        <taxon>Euteleostomi</taxon>
        <taxon>Actinopterygii</taxon>
        <taxon>Neopterygii</taxon>
        <taxon>Teleostei</taxon>
        <taxon>Clupei</taxon>
        <taxon>Clupeiformes</taxon>
        <taxon>Clupeoidei</taxon>
        <taxon>Clupeidae</taxon>
        <taxon>Clupea</taxon>
    </lineage>
</organism>
<evidence type="ECO:0000256" key="25">
    <source>
        <dbReference type="ARBA" id="ARBA00037001"/>
    </source>
</evidence>
<accession>A0A6P3VQU2</accession>
<dbReference type="GeneID" id="105895725"/>
<evidence type="ECO:0000256" key="12">
    <source>
        <dbReference type="ARBA" id="ARBA00023136"/>
    </source>
</evidence>
<feature type="transmembrane region" description="Helical" evidence="28">
    <location>
        <begin position="346"/>
        <end position="367"/>
    </location>
</feature>
<feature type="transmembrane region" description="Helical" evidence="28">
    <location>
        <begin position="373"/>
        <end position="392"/>
    </location>
</feature>
<comment type="catalytic activity">
    <reaction evidence="18">
        <text>serotonin(out) = serotonin(in)</text>
        <dbReference type="Rhea" id="RHEA:73867"/>
        <dbReference type="ChEBI" id="CHEBI:350546"/>
    </reaction>
</comment>
<evidence type="ECO:0000256" key="24">
    <source>
        <dbReference type="ARBA" id="ARBA00036998"/>
    </source>
</evidence>